<proteinExistence type="predicted"/>
<sequence length="53" mass="6239">GKAEEIWQLFQDFIQKEGVVLDHLKYRALLDGLTEDNKVEKAHQIYNDYMNNG</sequence>
<evidence type="ECO:0000313" key="2">
    <source>
        <dbReference type="EMBL" id="KAH9317927.1"/>
    </source>
</evidence>
<dbReference type="InterPro" id="IPR002885">
    <property type="entry name" value="PPR_rpt"/>
</dbReference>
<dbReference type="Gene3D" id="1.25.40.10">
    <property type="entry name" value="Tetratricopeptide repeat domain"/>
    <property type="match status" value="1"/>
</dbReference>
<protein>
    <submittedName>
        <fullName evidence="2">Uncharacterized protein</fullName>
    </submittedName>
</protein>
<dbReference type="NCBIfam" id="TIGR00756">
    <property type="entry name" value="PPR"/>
    <property type="match status" value="1"/>
</dbReference>
<name>A0AA38G8D8_TAXCH</name>
<dbReference type="InterPro" id="IPR011990">
    <property type="entry name" value="TPR-like_helical_dom_sf"/>
</dbReference>
<evidence type="ECO:0000256" key="1">
    <source>
        <dbReference type="ARBA" id="ARBA00022737"/>
    </source>
</evidence>
<dbReference type="EMBL" id="JAHRHJ020000004">
    <property type="protein sequence ID" value="KAH9317927.1"/>
    <property type="molecule type" value="Genomic_DNA"/>
</dbReference>
<reference evidence="2 3" key="1">
    <citation type="journal article" date="2021" name="Nat. Plants">
        <title>The Taxus genome provides insights into paclitaxel biosynthesis.</title>
        <authorList>
            <person name="Xiong X."/>
            <person name="Gou J."/>
            <person name="Liao Q."/>
            <person name="Li Y."/>
            <person name="Zhou Q."/>
            <person name="Bi G."/>
            <person name="Li C."/>
            <person name="Du R."/>
            <person name="Wang X."/>
            <person name="Sun T."/>
            <person name="Guo L."/>
            <person name="Liang H."/>
            <person name="Lu P."/>
            <person name="Wu Y."/>
            <person name="Zhang Z."/>
            <person name="Ro D.K."/>
            <person name="Shang Y."/>
            <person name="Huang S."/>
            <person name="Yan J."/>
        </authorList>
    </citation>
    <scope>NUCLEOTIDE SEQUENCE [LARGE SCALE GENOMIC DNA]</scope>
    <source>
        <strain evidence="2">Ta-2019</strain>
    </source>
</reference>
<gene>
    <name evidence="2" type="ORF">KI387_019696</name>
</gene>
<feature type="non-terminal residue" evidence="2">
    <location>
        <position position="53"/>
    </location>
</feature>
<comment type="caution">
    <text evidence="2">The sequence shown here is derived from an EMBL/GenBank/DDBJ whole genome shotgun (WGS) entry which is preliminary data.</text>
</comment>
<keyword evidence="3" id="KW-1185">Reference proteome</keyword>
<evidence type="ECO:0000313" key="3">
    <source>
        <dbReference type="Proteomes" id="UP000824469"/>
    </source>
</evidence>
<accession>A0AA38G8D8</accession>
<dbReference type="Proteomes" id="UP000824469">
    <property type="component" value="Unassembled WGS sequence"/>
</dbReference>
<dbReference type="AlphaFoldDB" id="A0AA38G8D8"/>
<keyword evidence="1" id="KW-0677">Repeat</keyword>
<organism evidence="2 3">
    <name type="scientific">Taxus chinensis</name>
    <name type="common">Chinese yew</name>
    <name type="synonym">Taxus wallichiana var. chinensis</name>
    <dbReference type="NCBI Taxonomy" id="29808"/>
    <lineage>
        <taxon>Eukaryota</taxon>
        <taxon>Viridiplantae</taxon>
        <taxon>Streptophyta</taxon>
        <taxon>Embryophyta</taxon>
        <taxon>Tracheophyta</taxon>
        <taxon>Spermatophyta</taxon>
        <taxon>Pinopsida</taxon>
        <taxon>Pinidae</taxon>
        <taxon>Conifers II</taxon>
        <taxon>Cupressales</taxon>
        <taxon>Taxaceae</taxon>
        <taxon>Taxus</taxon>
    </lineage>
</organism>
<feature type="non-terminal residue" evidence="2">
    <location>
        <position position="1"/>
    </location>
</feature>